<dbReference type="RefSeq" id="WP_133601521.1">
    <property type="nucleotide sequence ID" value="NZ_JAUFPJ010000005.1"/>
</dbReference>
<protein>
    <recommendedName>
        <fullName evidence="5">DUF4064 domain-containing protein</fullName>
    </recommendedName>
</protein>
<sequence length="139" mass="14597">MKTFFKILLSLSLLLAVLALAGGFAVWQELASHPEVQISVNGETLPLHELHAMHWSGLVLGGLITGFVLLLVLPLALLLGLGLPMLIVASVLGLGLLALVGVGGLLLSPLLLLGLPLWLLLRDRRPAPEKPQAATATQA</sequence>
<evidence type="ECO:0000313" key="3">
    <source>
        <dbReference type="EMBL" id="TDP12567.1"/>
    </source>
</evidence>
<organism evidence="3 4">
    <name type="scientific">Roseateles asaccharophilus</name>
    <dbReference type="NCBI Taxonomy" id="582607"/>
    <lineage>
        <taxon>Bacteria</taxon>
        <taxon>Pseudomonadati</taxon>
        <taxon>Pseudomonadota</taxon>
        <taxon>Betaproteobacteria</taxon>
        <taxon>Burkholderiales</taxon>
        <taxon>Sphaerotilaceae</taxon>
        <taxon>Roseateles</taxon>
    </lineage>
</organism>
<evidence type="ECO:0008006" key="5">
    <source>
        <dbReference type="Google" id="ProtNLM"/>
    </source>
</evidence>
<comment type="caution">
    <text evidence="3">The sequence shown here is derived from an EMBL/GenBank/DDBJ whole genome shotgun (WGS) entry which is preliminary data.</text>
</comment>
<dbReference type="EMBL" id="SNXE01000001">
    <property type="protein sequence ID" value="TDP12567.1"/>
    <property type="molecule type" value="Genomic_DNA"/>
</dbReference>
<accession>A0A4V6PU87</accession>
<reference evidence="3 4" key="1">
    <citation type="submission" date="2019-03" db="EMBL/GenBank/DDBJ databases">
        <title>Genomic Encyclopedia of Type Strains, Phase IV (KMG-IV): sequencing the most valuable type-strain genomes for metagenomic binning, comparative biology and taxonomic classification.</title>
        <authorList>
            <person name="Goeker M."/>
        </authorList>
    </citation>
    <scope>NUCLEOTIDE SEQUENCE [LARGE SCALE GENOMIC DNA]</scope>
    <source>
        <strain evidence="3 4">DSM 25082</strain>
    </source>
</reference>
<evidence type="ECO:0000313" key="4">
    <source>
        <dbReference type="Proteomes" id="UP000295357"/>
    </source>
</evidence>
<keyword evidence="1" id="KW-0812">Transmembrane</keyword>
<feature type="transmembrane region" description="Helical" evidence="1">
    <location>
        <begin position="86"/>
        <end position="119"/>
    </location>
</feature>
<proteinExistence type="predicted"/>
<dbReference type="OrthoDB" id="10020488at2"/>
<keyword evidence="2" id="KW-0732">Signal</keyword>
<keyword evidence="1" id="KW-0472">Membrane</keyword>
<feature type="signal peptide" evidence="2">
    <location>
        <begin position="1"/>
        <end position="21"/>
    </location>
</feature>
<dbReference type="AlphaFoldDB" id="A0A4V6PU87"/>
<feature type="transmembrane region" description="Helical" evidence="1">
    <location>
        <begin position="55"/>
        <end position="79"/>
    </location>
</feature>
<dbReference type="Proteomes" id="UP000295357">
    <property type="component" value="Unassembled WGS sequence"/>
</dbReference>
<keyword evidence="1" id="KW-1133">Transmembrane helix</keyword>
<evidence type="ECO:0000256" key="1">
    <source>
        <dbReference type="SAM" id="Phobius"/>
    </source>
</evidence>
<gene>
    <name evidence="3" type="ORF">DFR39_10139</name>
</gene>
<evidence type="ECO:0000256" key="2">
    <source>
        <dbReference type="SAM" id="SignalP"/>
    </source>
</evidence>
<feature type="chain" id="PRO_5020966199" description="DUF4064 domain-containing protein" evidence="2">
    <location>
        <begin position="22"/>
        <end position="139"/>
    </location>
</feature>
<name>A0A4V6PU87_9BURK</name>
<keyword evidence="4" id="KW-1185">Reference proteome</keyword>